<keyword evidence="4 10" id="KW-0645">Protease</keyword>
<feature type="signal peptide" evidence="11">
    <location>
        <begin position="1"/>
        <end position="21"/>
    </location>
</feature>
<evidence type="ECO:0000259" key="13">
    <source>
        <dbReference type="Pfam" id="PF05922"/>
    </source>
</evidence>
<keyword evidence="3" id="KW-0964">Secreted</keyword>
<evidence type="ECO:0008006" key="17">
    <source>
        <dbReference type="Google" id="ProtNLM"/>
    </source>
</evidence>
<dbReference type="FunFam" id="3.30.70.80:FF:000003">
    <property type="entry name" value="Subtilisin-like protease SBT1.9"/>
    <property type="match status" value="1"/>
</dbReference>
<reference evidence="16" key="2">
    <citation type="journal article" date="2017" name="J. Anim. Genet.">
        <title>Multiple reference genome sequences of hot pepper reveal the massive evolution of plant disease resistance genes by retroduplication.</title>
        <authorList>
            <person name="Kim S."/>
            <person name="Park J."/>
            <person name="Yeom S.-I."/>
            <person name="Kim Y.-M."/>
            <person name="Seo E."/>
            <person name="Kim K.-T."/>
            <person name="Kim M.-S."/>
            <person name="Lee J.M."/>
            <person name="Cheong K."/>
            <person name="Shin H.-S."/>
            <person name="Kim S.-B."/>
            <person name="Han K."/>
            <person name="Lee J."/>
            <person name="Park M."/>
            <person name="Lee H.-A."/>
            <person name="Lee H.-Y."/>
            <person name="Lee Y."/>
            <person name="Oh S."/>
            <person name="Lee J.H."/>
            <person name="Choi E."/>
            <person name="Choi E."/>
            <person name="Lee S.E."/>
            <person name="Jeon J."/>
            <person name="Kim H."/>
            <person name="Choi G."/>
            <person name="Song H."/>
            <person name="Lee J."/>
            <person name="Lee S.-C."/>
            <person name="Kwon J.-K."/>
            <person name="Lee H.-Y."/>
            <person name="Koo N."/>
            <person name="Hong Y."/>
            <person name="Kim R.W."/>
            <person name="Kang W.-H."/>
            <person name="Huh J.H."/>
            <person name="Kang B.-C."/>
            <person name="Yang T.-J."/>
            <person name="Lee Y.-H."/>
            <person name="Bennetzen J.L."/>
            <person name="Choi D."/>
        </authorList>
    </citation>
    <scope>NUCLEOTIDE SEQUENCE [LARGE SCALE GENOMIC DNA]</scope>
    <source>
        <strain evidence="16">cv. PBC81</strain>
    </source>
</reference>
<comment type="similarity">
    <text evidence="2 10">Belongs to the peptidase S8 family.</text>
</comment>
<name>A0A2G2VTY6_CAPBA</name>
<evidence type="ECO:0000256" key="9">
    <source>
        <dbReference type="PIRSR" id="PIRSR615500-1"/>
    </source>
</evidence>
<keyword evidence="7 10" id="KW-0720">Serine protease</keyword>
<sequence>MSLLTFSWYLLCLSLFLGTSAERSTYIVHLDKSFMPTIFASHHNWHSSIIDTIKIETPTTQNGHHPVPKLLYSYDNVLHGFSAVLSKNEFEALKKSPGFLSAYKDRTVEAHTTHTPEFLKLNPTSGLWPASGFGQDVIIGVLDSGVWPESASFRDDGLSAIPKKWKGICKPGTAFNSSLCNRKLIGANYFNKGLLASDPTIILSMNSARDMRGHGTHVASIAAGSFVEGVSYFGYAPGTARGIAPRARIAVYKFSFEEGTVTSDLIAAMDQAVADGVDILQLSYGWGSMPLYEDSVAIASFGAMMKGVLVTASAGNNGPGMGTISNGVPWIFTVASGSIDRSFSGTLTLGNGLKITGFSLFPVRTTIKDFVLENNGSLSTCDSADDYAQVPNAARSIMICYSTAQEDLSVSDQMGVISEAKVGGALYVYGDPDVLSSKFFPNPGVVISSKDWEKVTKYADNSAKPKISISFQETRIAVKPAPVVSAFSSRGPSLSYLRVAKPDIMAPGELILAAWPSNVSAAVIGVNTFLDSDYSLLTGTSMAAPHISGIAAMLKGVHPDWSPSAIRSAIMTTANPLDNTGKPIKTTDFLETKVATSLAMGAGLVDPNRAVDPGLIYDATPQDYVNLLCSMNFTEKQFKTIARSSAKRKCSNPSDDINYPSFIALFDPYGDYTWMEQTFRRTVTNVGAGAAKYKAKVKAPKNSTISISPQILVFEKKNQKQDYTLTIRYKGIAEDQAQSGSITWVEKNGHHTVRSPIVVAPALDEALDPSS</sequence>
<keyword evidence="5 11" id="KW-0732">Signal</keyword>
<dbReference type="Gene3D" id="3.40.50.200">
    <property type="entry name" value="Peptidase S8/S53 domain"/>
    <property type="match status" value="1"/>
</dbReference>
<dbReference type="PANTHER" id="PTHR10795">
    <property type="entry name" value="PROPROTEIN CONVERTASE SUBTILISIN/KEXIN"/>
    <property type="match status" value="1"/>
</dbReference>
<keyword evidence="8" id="KW-0325">Glycoprotein</keyword>
<dbReference type="GO" id="GO:0004252">
    <property type="term" value="F:serine-type endopeptidase activity"/>
    <property type="evidence" value="ECO:0007669"/>
    <property type="project" value="UniProtKB-UniRule"/>
</dbReference>
<dbReference type="Proteomes" id="UP000224567">
    <property type="component" value="Unassembled WGS sequence"/>
</dbReference>
<dbReference type="PROSITE" id="PS00138">
    <property type="entry name" value="SUBTILASE_SER"/>
    <property type="match status" value="1"/>
</dbReference>
<evidence type="ECO:0000256" key="2">
    <source>
        <dbReference type="ARBA" id="ARBA00011073"/>
    </source>
</evidence>
<proteinExistence type="inferred from homology"/>
<evidence type="ECO:0000313" key="16">
    <source>
        <dbReference type="Proteomes" id="UP000224567"/>
    </source>
</evidence>
<dbReference type="PRINTS" id="PR00723">
    <property type="entry name" value="SUBTILISIN"/>
</dbReference>
<dbReference type="Pfam" id="PF00082">
    <property type="entry name" value="Peptidase_S8"/>
    <property type="match status" value="1"/>
</dbReference>
<feature type="chain" id="PRO_5013720336" description="Subtilisin-like protease SBT1.9" evidence="11">
    <location>
        <begin position="22"/>
        <end position="771"/>
    </location>
</feature>
<dbReference type="Gene3D" id="2.60.40.2310">
    <property type="match status" value="1"/>
</dbReference>
<dbReference type="PROSITE" id="PS51892">
    <property type="entry name" value="SUBTILASE"/>
    <property type="match status" value="1"/>
</dbReference>
<organism evidence="15 16">
    <name type="scientific">Capsicum baccatum</name>
    <name type="common">Peruvian pepper</name>
    <dbReference type="NCBI Taxonomy" id="33114"/>
    <lineage>
        <taxon>Eukaryota</taxon>
        <taxon>Viridiplantae</taxon>
        <taxon>Streptophyta</taxon>
        <taxon>Embryophyta</taxon>
        <taxon>Tracheophyta</taxon>
        <taxon>Spermatophyta</taxon>
        <taxon>Magnoliopsida</taxon>
        <taxon>eudicotyledons</taxon>
        <taxon>Gunneridae</taxon>
        <taxon>Pentapetalae</taxon>
        <taxon>asterids</taxon>
        <taxon>lamiids</taxon>
        <taxon>Solanales</taxon>
        <taxon>Solanaceae</taxon>
        <taxon>Solanoideae</taxon>
        <taxon>Capsiceae</taxon>
        <taxon>Capsicum</taxon>
    </lineage>
</organism>
<dbReference type="CDD" id="cd04852">
    <property type="entry name" value="Peptidases_S8_3"/>
    <property type="match status" value="1"/>
</dbReference>
<keyword evidence="6 10" id="KW-0378">Hydrolase</keyword>
<evidence type="ECO:0000256" key="6">
    <source>
        <dbReference type="ARBA" id="ARBA00022801"/>
    </source>
</evidence>
<dbReference type="InterPro" id="IPR010259">
    <property type="entry name" value="S8pro/Inhibitor_I9"/>
</dbReference>
<reference evidence="15 16" key="1">
    <citation type="journal article" date="2017" name="Genome Biol.">
        <title>New reference genome sequences of hot pepper reveal the massive evolution of plant disease-resistance genes by retroduplication.</title>
        <authorList>
            <person name="Kim S."/>
            <person name="Park J."/>
            <person name="Yeom S.I."/>
            <person name="Kim Y.M."/>
            <person name="Seo E."/>
            <person name="Kim K.T."/>
            <person name="Kim M.S."/>
            <person name="Lee J.M."/>
            <person name="Cheong K."/>
            <person name="Shin H.S."/>
            <person name="Kim S.B."/>
            <person name="Han K."/>
            <person name="Lee J."/>
            <person name="Park M."/>
            <person name="Lee H.A."/>
            <person name="Lee H.Y."/>
            <person name="Lee Y."/>
            <person name="Oh S."/>
            <person name="Lee J.H."/>
            <person name="Choi E."/>
            <person name="Choi E."/>
            <person name="Lee S.E."/>
            <person name="Jeon J."/>
            <person name="Kim H."/>
            <person name="Choi G."/>
            <person name="Song H."/>
            <person name="Lee J."/>
            <person name="Lee S.C."/>
            <person name="Kwon J.K."/>
            <person name="Lee H.Y."/>
            <person name="Koo N."/>
            <person name="Hong Y."/>
            <person name="Kim R.W."/>
            <person name="Kang W.H."/>
            <person name="Huh J.H."/>
            <person name="Kang B.C."/>
            <person name="Yang T.J."/>
            <person name="Lee Y.H."/>
            <person name="Bennetzen J.L."/>
            <person name="Choi D."/>
        </authorList>
    </citation>
    <scope>NUCLEOTIDE SEQUENCE [LARGE SCALE GENOMIC DNA]</scope>
    <source>
        <strain evidence="16">cv. PBC81</strain>
    </source>
</reference>
<gene>
    <name evidence="15" type="ORF">CQW23_24113</name>
</gene>
<dbReference type="SUPFAM" id="SSF52743">
    <property type="entry name" value="Subtilisin-like"/>
    <property type="match status" value="1"/>
</dbReference>
<evidence type="ECO:0000256" key="10">
    <source>
        <dbReference type="PROSITE-ProRule" id="PRU01240"/>
    </source>
</evidence>
<dbReference type="OrthoDB" id="206201at2759"/>
<dbReference type="InterPro" id="IPR037045">
    <property type="entry name" value="S8pro/Inhibitor_I9_sf"/>
</dbReference>
<evidence type="ECO:0000259" key="12">
    <source>
        <dbReference type="Pfam" id="PF00082"/>
    </source>
</evidence>
<comment type="caution">
    <text evidence="15">The sequence shown here is derived from an EMBL/GenBank/DDBJ whole genome shotgun (WGS) entry which is preliminary data.</text>
</comment>
<evidence type="ECO:0000256" key="7">
    <source>
        <dbReference type="ARBA" id="ARBA00022825"/>
    </source>
</evidence>
<evidence type="ECO:0000256" key="1">
    <source>
        <dbReference type="ARBA" id="ARBA00004613"/>
    </source>
</evidence>
<dbReference type="PROSITE" id="PS00137">
    <property type="entry name" value="SUBTILASE_HIS"/>
    <property type="match status" value="1"/>
</dbReference>
<feature type="domain" description="Peptidase S8/S53" evidence="12">
    <location>
        <begin position="134"/>
        <end position="577"/>
    </location>
</feature>
<dbReference type="GO" id="GO:0005576">
    <property type="term" value="C:extracellular region"/>
    <property type="evidence" value="ECO:0007669"/>
    <property type="project" value="UniProtKB-SubCell"/>
</dbReference>
<dbReference type="Gene3D" id="3.30.70.80">
    <property type="entry name" value="Peptidase S8 propeptide/proteinase inhibitor I9"/>
    <property type="match status" value="1"/>
</dbReference>
<comment type="subcellular location">
    <subcellularLocation>
        <location evidence="1">Secreted</location>
    </subcellularLocation>
</comment>
<feature type="domain" description="Inhibitor I9" evidence="13">
    <location>
        <begin position="25"/>
        <end position="111"/>
    </location>
</feature>
<feature type="domain" description="Subtilisin-like protease fibronectin type-III" evidence="14">
    <location>
        <begin position="656"/>
        <end position="759"/>
    </location>
</feature>
<feature type="active site" description="Charge relay system" evidence="9 10">
    <location>
        <position position="143"/>
    </location>
</feature>
<dbReference type="InterPro" id="IPR023828">
    <property type="entry name" value="Peptidase_S8_Ser-AS"/>
</dbReference>
<dbReference type="Pfam" id="PF05922">
    <property type="entry name" value="Inhibitor_I9"/>
    <property type="match status" value="1"/>
</dbReference>
<feature type="active site" description="Charge relay system" evidence="9 10">
    <location>
        <position position="214"/>
    </location>
</feature>
<evidence type="ECO:0000256" key="8">
    <source>
        <dbReference type="ARBA" id="ARBA00023180"/>
    </source>
</evidence>
<dbReference type="EMBL" id="MLFT02000010">
    <property type="protein sequence ID" value="PHT36413.1"/>
    <property type="molecule type" value="Genomic_DNA"/>
</dbReference>
<evidence type="ECO:0000313" key="15">
    <source>
        <dbReference type="EMBL" id="PHT36413.1"/>
    </source>
</evidence>
<dbReference type="InterPro" id="IPR045051">
    <property type="entry name" value="SBT"/>
</dbReference>
<dbReference type="InterPro" id="IPR034197">
    <property type="entry name" value="Peptidases_S8_3"/>
</dbReference>
<evidence type="ECO:0000256" key="5">
    <source>
        <dbReference type="ARBA" id="ARBA00022729"/>
    </source>
</evidence>
<feature type="active site" description="Charge relay system" evidence="9 10">
    <location>
        <position position="541"/>
    </location>
</feature>
<dbReference type="InterPro" id="IPR036852">
    <property type="entry name" value="Peptidase_S8/S53_dom_sf"/>
</dbReference>
<dbReference type="GO" id="GO:0006508">
    <property type="term" value="P:proteolysis"/>
    <property type="evidence" value="ECO:0007669"/>
    <property type="project" value="UniProtKB-KW"/>
</dbReference>
<dbReference type="AlphaFoldDB" id="A0A2G2VTY6"/>
<evidence type="ECO:0000259" key="14">
    <source>
        <dbReference type="Pfam" id="PF17766"/>
    </source>
</evidence>
<evidence type="ECO:0000256" key="11">
    <source>
        <dbReference type="SAM" id="SignalP"/>
    </source>
</evidence>
<dbReference type="FunFam" id="3.40.50.200:FF:000006">
    <property type="entry name" value="Subtilisin-like protease SBT1.5"/>
    <property type="match status" value="1"/>
</dbReference>
<dbReference type="InterPro" id="IPR015500">
    <property type="entry name" value="Peptidase_S8_subtilisin-rel"/>
</dbReference>
<dbReference type="Pfam" id="PF17766">
    <property type="entry name" value="fn3_6"/>
    <property type="match status" value="1"/>
</dbReference>
<evidence type="ECO:0000256" key="3">
    <source>
        <dbReference type="ARBA" id="ARBA00022525"/>
    </source>
</evidence>
<accession>A0A2G2VTY6</accession>
<dbReference type="InterPro" id="IPR041469">
    <property type="entry name" value="Subtilisin-like_FN3"/>
</dbReference>
<dbReference type="Gene3D" id="3.50.30.30">
    <property type="match status" value="1"/>
</dbReference>
<keyword evidence="16" id="KW-1185">Reference proteome</keyword>
<dbReference type="InterPro" id="IPR000209">
    <property type="entry name" value="Peptidase_S8/S53_dom"/>
</dbReference>
<protein>
    <recommendedName>
        <fullName evidence="17">Subtilisin-like protease SBT1.9</fullName>
    </recommendedName>
</protein>
<evidence type="ECO:0000256" key="4">
    <source>
        <dbReference type="ARBA" id="ARBA00022670"/>
    </source>
</evidence>
<dbReference type="InterPro" id="IPR022398">
    <property type="entry name" value="Peptidase_S8_His-AS"/>
</dbReference>
<dbReference type="CDD" id="cd02120">
    <property type="entry name" value="PA_subtilisin_like"/>
    <property type="match status" value="1"/>
</dbReference>